<dbReference type="Pfam" id="PF11578">
    <property type="entry name" value="DUF3237"/>
    <property type="match status" value="1"/>
</dbReference>
<dbReference type="AlphaFoldDB" id="A0A3S9WDB4"/>
<sequence>MHDDHMTPAFEYCFELRCTVEEALRLGGETPGEGLHFAKVSGGDVSGPRLSGRVLDSGGDWWRGRGLTVHLDARYVIEAHLPDGTAGIEVVNRGIWRTDPATFERMLAGEPVGEEELYYRTAFEFRTEHPAVQWLTESQFVGYARAEPGVVVIRVFRLV</sequence>
<dbReference type="KEGG" id="mlv:CVS47_02705"/>
<proteinExistence type="predicted"/>
<gene>
    <name evidence="1" type="ORF">CVS47_02705</name>
</gene>
<evidence type="ECO:0000313" key="1">
    <source>
        <dbReference type="EMBL" id="AZS38055.1"/>
    </source>
</evidence>
<dbReference type="EMBL" id="CP031423">
    <property type="protein sequence ID" value="AZS38055.1"/>
    <property type="molecule type" value="Genomic_DNA"/>
</dbReference>
<dbReference type="InterPro" id="IPR020915">
    <property type="entry name" value="UPF0311"/>
</dbReference>
<dbReference type="Gene3D" id="2.40.160.20">
    <property type="match status" value="1"/>
</dbReference>
<evidence type="ECO:0000313" key="2">
    <source>
        <dbReference type="Proteomes" id="UP000276888"/>
    </source>
</evidence>
<dbReference type="PANTHER" id="PTHR37315:SF1">
    <property type="entry name" value="UPF0311 PROTEIN BLR7842"/>
    <property type="match status" value="1"/>
</dbReference>
<dbReference type="PANTHER" id="PTHR37315">
    <property type="entry name" value="UPF0311 PROTEIN BLR7842"/>
    <property type="match status" value="1"/>
</dbReference>
<accession>A0A3S9WDB4</accession>
<protein>
    <submittedName>
        <fullName evidence="1">Uncharacterized protein</fullName>
    </submittedName>
</protein>
<reference evidence="1 2" key="1">
    <citation type="submission" date="2018-08" db="EMBL/GenBank/DDBJ databases">
        <title>Microbacterium lemovicicum sp. nov., a bacterium isolated from a natural uranium-rich soil.</title>
        <authorList>
            <person name="ORTET P."/>
        </authorList>
    </citation>
    <scope>NUCLEOTIDE SEQUENCE [LARGE SCALE GENOMIC DNA]</scope>
    <source>
        <strain evidence="1 2">Viu22</strain>
    </source>
</reference>
<name>A0A3S9WDB4_9MICO</name>
<keyword evidence="2" id="KW-1185">Reference proteome</keyword>
<dbReference type="Proteomes" id="UP000276888">
    <property type="component" value="Chromosome"/>
</dbReference>
<organism evidence="1 2">
    <name type="scientific">Microbacterium lemovicicum</name>
    <dbReference type="NCBI Taxonomy" id="1072463"/>
    <lineage>
        <taxon>Bacteria</taxon>
        <taxon>Bacillati</taxon>
        <taxon>Actinomycetota</taxon>
        <taxon>Actinomycetes</taxon>
        <taxon>Micrococcales</taxon>
        <taxon>Microbacteriaceae</taxon>
        <taxon>Microbacterium</taxon>
    </lineage>
</organism>